<dbReference type="InterPro" id="IPR050189">
    <property type="entry name" value="MFS_Efflux_Transporters"/>
</dbReference>
<feature type="transmembrane region" description="Helical" evidence="6">
    <location>
        <begin position="200"/>
        <end position="224"/>
    </location>
</feature>
<dbReference type="InterPro" id="IPR036259">
    <property type="entry name" value="MFS_trans_sf"/>
</dbReference>
<evidence type="ECO:0000259" key="7">
    <source>
        <dbReference type="PROSITE" id="PS50850"/>
    </source>
</evidence>
<feature type="transmembrane region" description="Helical" evidence="6">
    <location>
        <begin position="322"/>
        <end position="345"/>
    </location>
</feature>
<organism evidence="8 9">
    <name type="scientific">Actinopolyspora alba</name>
    <dbReference type="NCBI Taxonomy" id="673379"/>
    <lineage>
        <taxon>Bacteria</taxon>
        <taxon>Bacillati</taxon>
        <taxon>Actinomycetota</taxon>
        <taxon>Actinomycetes</taxon>
        <taxon>Actinopolysporales</taxon>
        <taxon>Actinopolysporaceae</taxon>
        <taxon>Actinopolyspora</taxon>
        <taxon>Actinopolyspora alba group</taxon>
    </lineage>
</organism>
<evidence type="ECO:0000256" key="6">
    <source>
        <dbReference type="SAM" id="Phobius"/>
    </source>
</evidence>
<feature type="transmembrane region" description="Helical" evidence="6">
    <location>
        <begin position="236"/>
        <end position="254"/>
    </location>
</feature>
<feature type="transmembrane region" description="Helical" evidence="6">
    <location>
        <begin position="69"/>
        <end position="93"/>
    </location>
</feature>
<feature type="transmembrane region" description="Helical" evidence="6">
    <location>
        <begin position="42"/>
        <end position="62"/>
    </location>
</feature>
<evidence type="ECO:0000313" key="9">
    <source>
        <dbReference type="Proteomes" id="UP000198716"/>
    </source>
</evidence>
<evidence type="ECO:0000256" key="4">
    <source>
        <dbReference type="ARBA" id="ARBA00022989"/>
    </source>
</evidence>
<keyword evidence="5 6" id="KW-0472">Membrane</keyword>
<dbReference type="PANTHER" id="PTHR43124">
    <property type="entry name" value="PURINE EFFLUX PUMP PBUE"/>
    <property type="match status" value="1"/>
</dbReference>
<feature type="transmembrane region" description="Helical" evidence="6">
    <location>
        <begin position="159"/>
        <end position="179"/>
    </location>
</feature>
<feature type="domain" description="Major facilitator superfamily (MFS) profile" evidence="7">
    <location>
        <begin position="4"/>
        <end position="379"/>
    </location>
</feature>
<accession>A0A1I1VM44</accession>
<dbReference type="InterPro" id="IPR020846">
    <property type="entry name" value="MFS_dom"/>
</dbReference>
<dbReference type="GO" id="GO:0022857">
    <property type="term" value="F:transmembrane transporter activity"/>
    <property type="evidence" value="ECO:0007669"/>
    <property type="project" value="InterPro"/>
</dbReference>
<protein>
    <submittedName>
        <fullName evidence="8">MFS transporter, DHA1 family, arabinose polymer transporter</fullName>
    </submittedName>
</protein>
<feature type="transmembrane region" description="Helical" evidence="6">
    <location>
        <begin position="266"/>
        <end position="283"/>
    </location>
</feature>
<dbReference type="Gene3D" id="1.20.1250.20">
    <property type="entry name" value="MFS general substrate transporter like domains"/>
    <property type="match status" value="1"/>
</dbReference>
<dbReference type="GO" id="GO:0005886">
    <property type="term" value="C:plasma membrane"/>
    <property type="evidence" value="ECO:0007669"/>
    <property type="project" value="UniProtKB-SubCell"/>
</dbReference>
<keyword evidence="4 6" id="KW-1133">Transmembrane helix</keyword>
<dbReference type="PROSITE" id="PS50850">
    <property type="entry name" value="MFS"/>
    <property type="match status" value="1"/>
</dbReference>
<dbReference type="InterPro" id="IPR011701">
    <property type="entry name" value="MFS"/>
</dbReference>
<dbReference type="RefSeq" id="WP_092925125.1">
    <property type="nucleotide sequence ID" value="NZ_FOMZ01000004.1"/>
</dbReference>
<dbReference type="Pfam" id="PF07690">
    <property type="entry name" value="MFS_1"/>
    <property type="match status" value="1"/>
</dbReference>
<comment type="subcellular location">
    <subcellularLocation>
        <location evidence="1">Cell membrane</location>
        <topology evidence="1">Multi-pass membrane protein</topology>
    </subcellularLocation>
</comment>
<reference evidence="9" key="1">
    <citation type="submission" date="2016-10" db="EMBL/GenBank/DDBJ databases">
        <authorList>
            <person name="Varghese N."/>
            <person name="Submissions S."/>
        </authorList>
    </citation>
    <scope>NUCLEOTIDE SEQUENCE [LARGE SCALE GENOMIC DNA]</scope>
    <source>
        <strain evidence="9">DSM 45004</strain>
    </source>
</reference>
<gene>
    <name evidence="8" type="ORF">SAMN04487819_1045</name>
</gene>
<feature type="transmembrane region" description="Helical" evidence="6">
    <location>
        <begin position="357"/>
        <end position="377"/>
    </location>
</feature>
<evidence type="ECO:0000256" key="3">
    <source>
        <dbReference type="ARBA" id="ARBA00022692"/>
    </source>
</evidence>
<sequence>MPLALLALMISAFGIGTTEFVITGLLPQVAGDLSVSVPTAGLLISGYALGVVIGGPVVTAAGTRVPRKAMLLILMLLFIAGNVLAAVAPSYWVLMLGRIFAAVCHGAFFGIASVVAADLVAPERKARAISLVFTGLTVANVVGAPFGTFIGQSLGWRSTFWMITGIGLFSLLGIVGLVPKQPRPEDASLKRELAVFARPQVWLALGTAAMSIGALFASFSYVAPLLTEVTGFASNMLTPLLVLFGVGLVAGNLLGGRYADRAQLPTLYVCLSLLLVVLVAFTFTSGYKIPAALTLVFLGGAGFSTVPGFMTRVIDKAEGAPTLASAAGASGANLGISLGAYFGGLTIDAGFGYTSPTWVGAAMAALGLGFTALSGVLEMRNKHRIDEETAFPTANPSLSTEGTNR</sequence>
<dbReference type="SUPFAM" id="SSF103473">
    <property type="entry name" value="MFS general substrate transporter"/>
    <property type="match status" value="1"/>
</dbReference>
<evidence type="ECO:0000256" key="5">
    <source>
        <dbReference type="ARBA" id="ARBA00023136"/>
    </source>
</evidence>
<dbReference type="CDD" id="cd17324">
    <property type="entry name" value="MFS_NepI_like"/>
    <property type="match status" value="1"/>
</dbReference>
<dbReference type="Proteomes" id="UP000198716">
    <property type="component" value="Unassembled WGS sequence"/>
</dbReference>
<keyword evidence="2" id="KW-1003">Cell membrane</keyword>
<feature type="transmembrane region" description="Helical" evidence="6">
    <location>
        <begin position="289"/>
        <end position="310"/>
    </location>
</feature>
<name>A0A1I1VM44_9ACTN</name>
<feature type="transmembrane region" description="Helical" evidence="6">
    <location>
        <begin position="128"/>
        <end position="147"/>
    </location>
</feature>
<evidence type="ECO:0000313" key="8">
    <source>
        <dbReference type="EMBL" id="SFD84087.1"/>
    </source>
</evidence>
<dbReference type="AlphaFoldDB" id="A0A1I1VM44"/>
<keyword evidence="3 6" id="KW-0812">Transmembrane</keyword>
<evidence type="ECO:0000256" key="1">
    <source>
        <dbReference type="ARBA" id="ARBA00004651"/>
    </source>
</evidence>
<evidence type="ECO:0000256" key="2">
    <source>
        <dbReference type="ARBA" id="ARBA00022475"/>
    </source>
</evidence>
<dbReference type="PANTHER" id="PTHR43124:SF3">
    <property type="entry name" value="CHLORAMPHENICOL EFFLUX PUMP RV0191"/>
    <property type="match status" value="1"/>
</dbReference>
<keyword evidence="9" id="KW-1185">Reference proteome</keyword>
<feature type="transmembrane region" description="Helical" evidence="6">
    <location>
        <begin position="99"/>
        <end position="121"/>
    </location>
</feature>
<proteinExistence type="predicted"/>
<dbReference type="EMBL" id="FOMZ01000004">
    <property type="protein sequence ID" value="SFD84087.1"/>
    <property type="molecule type" value="Genomic_DNA"/>
</dbReference>